<dbReference type="RefSeq" id="WP_213013674.1">
    <property type="nucleotide sequence ID" value="NZ_BOQN01000177.1"/>
</dbReference>
<sequence>MSKDKEIEALRARVDLLRNEVKAARSESEALRRGATSAKGWITKNDSAKATTALDRGIKTANGHRAKANEYRDADEG</sequence>
<evidence type="ECO:0000313" key="4">
    <source>
        <dbReference type="Proteomes" id="UP000677082"/>
    </source>
</evidence>
<evidence type="ECO:0000256" key="1">
    <source>
        <dbReference type="SAM" id="Coils"/>
    </source>
</evidence>
<dbReference type="EMBL" id="BOQN01000177">
    <property type="protein sequence ID" value="GIM98054.1"/>
    <property type="molecule type" value="Genomic_DNA"/>
</dbReference>
<proteinExistence type="predicted"/>
<organism evidence="3 4">
    <name type="scientific">Paractinoplanes toevensis</name>
    <dbReference type="NCBI Taxonomy" id="571911"/>
    <lineage>
        <taxon>Bacteria</taxon>
        <taxon>Bacillati</taxon>
        <taxon>Actinomycetota</taxon>
        <taxon>Actinomycetes</taxon>
        <taxon>Micromonosporales</taxon>
        <taxon>Micromonosporaceae</taxon>
        <taxon>Paractinoplanes</taxon>
    </lineage>
</organism>
<dbReference type="Proteomes" id="UP000677082">
    <property type="component" value="Unassembled WGS sequence"/>
</dbReference>
<evidence type="ECO:0000256" key="2">
    <source>
        <dbReference type="SAM" id="MobiDB-lite"/>
    </source>
</evidence>
<accession>A0A920BR67</accession>
<keyword evidence="4" id="KW-1185">Reference proteome</keyword>
<comment type="caution">
    <text evidence="3">The sequence shown here is derived from an EMBL/GenBank/DDBJ whole genome shotgun (WGS) entry which is preliminary data.</text>
</comment>
<reference evidence="3 4" key="1">
    <citation type="submission" date="2021-03" db="EMBL/GenBank/DDBJ databases">
        <title>Whole genome shotgun sequence of Actinoplanes toevensis NBRC 105298.</title>
        <authorList>
            <person name="Komaki H."/>
            <person name="Tamura T."/>
        </authorList>
    </citation>
    <scope>NUCLEOTIDE SEQUENCE [LARGE SCALE GENOMIC DNA]</scope>
    <source>
        <strain evidence="3 4">NBRC 105298</strain>
    </source>
</reference>
<protein>
    <submittedName>
        <fullName evidence="3">Uncharacterized protein</fullName>
    </submittedName>
</protein>
<feature type="coiled-coil region" evidence="1">
    <location>
        <begin position="7"/>
        <end position="34"/>
    </location>
</feature>
<keyword evidence="1" id="KW-0175">Coiled coil</keyword>
<name>A0A920BR67_9ACTN</name>
<feature type="compositionally biased region" description="Basic and acidic residues" evidence="2">
    <location>
        <begin position="67"/>
        <end position="77"/>
    </location>
</feature>
<gene>
    <name evidence="3" type="ORF">Ato02nite_098470</name>
</gene>
<evidence type="ECO:0000313" key="3">
    <source>
        <dbReference type="EMBL" id="GIM98054.1"/>
    </source>
</evidence>
<dbReference type="AlphaFoldDB" id="A0A920BR67"/>
<feature type="region of interest" description="Disordered" evidence="2">
    <location>
        <begin position="53"/>
        <end position="77"/>
    </location>
</feature>